<reference evidence="2" key="1">
    <citation type="journal article" date="2018" name="Genome Biol. Evol.">
        <title>Genomics and development of Lentinus tigrinus, a white-rot wood-decaying mushroom with dimorphic fruiting bodies.</title>
        <authorList>
            <person name="Wu B."/>
            <person name="Xu Z."/>
            <person name="Knudson A."/>
            <person name="Carlson A."/>
            <person name="Chen N."/>
            <person name="Kovaka S."/>
            <person name="LaButti K."/>
            <person name="Lipzen A."/>
            <person name="Pennachio C."/>
            <person name="Riley R."/>
            <person name="Schakwitz W."/>
            <person name="Umezawa K."/>
            <person name="Ohm R.A."/>
            <person name="Grigoriev I.V."/>
            <person name="Nagy L.G."/>
            <person name="Gibbons J."/>
            <person name="Hibbett D."/>
        </authorList>
    </citation>
    <scope>NUCLEOTIDE SEQUENCE [LARGE SCALE GENOMIC DNA]</scope>
    <source>
        <strain evidence="2">ALCF2SS1-6</strain>
    </source>
</reference>
<evidence type="ECO:0000313" key="2">
    <source>
        <dbReference type="EMBL" id="RPD65219.1"/>
    </source>
</evidence>
<protein>
    <submittedName>
        <fullName evidence="2">Uncharacterized protein</fullName>
    </submittedName>
</protein>
<evidence type="ECO:0000256" key="1">
    <source>
        <dbReference type="SAM" id="MobiDB-lite"/>
    </source>
</evidence>
<dbReference type="EMBL" id="ML122252">
    <property type="protein sequence ID" value="RPD65219.1"/>
    <property type="molecule type" value="Genomic_DNA"/>
</dbReference>
<sequence>MIVQLPSAGQRNCRIRRARGDMARSPAAVLAIAHVANAQVHADKTTCAAAKLQAQYRMTDFPRIAPPSRAPARRCRWHLAIAACKFGPATRSCDRSGRTDAQTGSYTLLQSRAEVKVRTEYDFWLLLAEPSGSPCWGAPRLATAWRDRTLSHIDGWLVCARSGKRRTGRGGVNVNACASLRLEPPGGLCDTEDRTRHTLRARKPRPKRKSRSYRKRVNTNYCLGQLLASRSEPAEGSCRQTFQQKHPGSGLEDGTTADRELCVPCVCLIARLKLKLKNLQDCAHSEVSAKGPTRSSSRRRAERTRGPGWTPSIHVFTIAKRR</sequence>
<dbReference type="AlphaFoldDB" id="A0A5C2SQ45"/>
<keyword evidence="3" id="KW-1185">Reference proteome</keyword>
<accession>A0A5C2SQ45</accession>
<organism evidence="2 3">
    <name type="scientific">Lentinus tigrinus ALCF2SS1-6</name>
    <dbReference type="NCBI Taxonomy" id="1328759"/>
    <lineage>
        <taxon>Eukaryota</taxon>
        <taxon>Fungi</taxon>
        <taxon>Dikarya</taxon>
        <taxon>Basidiomycota</taxon>
        <taxon>Agaricomycotina</taxon>
        <taxon>Agaricomycetes</taxon>
        <taxon>Polyporales</taxon>
        <taxon>Polyporaceae</taxon>
        <taxon>Lentinus</taxon>
    </lineage>
</organism>
<dbReference type="Proteomes" id="UP000313359">
    <property type="component" value="Unassembled WGS sequence"/>
</dbReference>
<evidence type="ECO:0000313" key="3">
    <source>
        <dbReference type="Proteomes" id="UP000313359"/>
    </source>
</evidence>
<name>A0A5C2SQ45_9APHY</name>
<feature type="region of interest" description="Disordered" evidence="1">
    <location>
        <begin position="284"/>
        <end position="308"/>
    </location>
</feature>
<gene>
    <name evidence="2" type="ORF">L227DRAFT_205377</name>
</gene>
<proteinExistence type="predicted"/>